<protein>
    <recommendedName>
        <fullName evidence="1">Glyoxalase/Bleomycin resistance-like N-terminal domain-containing protein</fullName>
    </recommendedName>
</protein>
<dbReference type="PANTHER" id="PTHR36503">
    <property type="entry name" value="BLR2520 PROTEIN"/>
    <property type="match status" value="1"/>
</dbReference>
<sequence length="132" mass="14468">MSRLIFITLPVADVPKATAFYKALGFGHNPQFSDDTASCIVISDVIHVMLGTHEKFTSLTPKAICDTKTTTQMLLALNCESREEVDGFVAKALSAGGTTQGKPEDDEFMYQHDFTDLDGHGWGLFHMKATPQ</sequence>
<proteinExistence type="predicted"/>
<dbReference type="AlphaFoldDB" id="A0A366H7R6"/>
<dbReference type="InterPro" id="IPR029068">
    <property type="entry name" value="Glyas_Bleomycin-R_OHBP_Dase"/>
</dbReference>
<dbReference type="PANTHER" id="PTHR36503:SF2">
    <property type="entry name" value="BLR2408 PROTEIN"/>
    <property type="match status" value="1"/>
</dbReference>
<organism evidence="2 3">
    <name type="scientific">Roseimicrobium gellanilyticum</name>
    <dbReference type="NCBI Taxonomy" id="748857"/>
    <lineage>
        <taxon>Bacteria</taxon>
        <taxon>Pseudomonadati</taxon>
        <taxon>Verrucomicrobiota</taxon>
        <taxon>Verrucomicrobiia</taxon>
        <taxon>Verrucomicrobiales</taxon>
        <taxon>Verrucomicrobiaceae</taxon>
        <taxon>Roseimicrobium</taxon>
    </lineage>
</organism>
<reference evidence="2 3" key="1">
    <citation type="submission" date="2018-06" db="EMBL/GenBank/DDBJ databases">
        <title>Genomic Encyclopedia of Type Strains, Phase IV (KMG-IV): sequencing the most valuable type-strain genomes for metagenomic binning, comparative biology and taxonomic classification.</title>
        <authorList>
            <person name="Goeker M."/>
        </authorList>
    </citation>
    <scope>NUCLEOTIDE SEQUENCE [LARGE SCALE GENOMIC DNA]</scope>
    <source>
        <strain evidence="2 3">DSM 25532</strain>
    </source>
</reference>
<dbReference type="OrthoDB" id="9798430at2"/>
<feature type="domain" description="Glyoxalase/Bleomycin resistance-like N-terminal" evidence="1">
    <location>
        <begin position="3"/>
        <end position="34"/>
    </location>
</feature>
<evidence type="ECO:0000313" key="3">
    <source>
        <dbReference type="Proteomes" id="UP000253426"/>
    </source>
</evidence>
<comment type="caution">
    <text evidence="2">The sequence shown here is derived from an EMBL/GenBank/DDBJ whole genome shotgun (WGS) entry which is preliminary data.</text>
</comment>
<evidence type="ECO:0000313" key="2">
    <source>
        <dbReference type="EMBL" id="RBP37777.1"/>
    </source>
</evidence>
<evidence type="ECO:0000259" key="1">
    <source>
        <dbReference type="Pfam" id="PF22677"/>
    </source>
</evidence>
<dbReference type="Proteomes" id="UP000253426">
    <property type="component" value="Unassembled WGS sequence"/>
</dbReference>
<dbReference type="Pfam" id="PF22677">
    <property type="entry name" value="Ble-like_N"/>
    <property type="match status" value="1"/>
</dbReference>
<dbReference type="EMBL" id="QNRR01000013">
    <property type="protein sequence ID" value="RBP37777.1"/>
    <property type="molecule type" value="Genomic_DNA"/>
</dbReference>
<dbReference type="InterPro" id="IPR053863">
    <property type="entry name" value="Glyoxy/Ble-like_N"/>
</dbReference>
<name>A0A366H7R6_9BACT</name>
<keyword evidence="3" id="KW-1185">Reference proteome</keyword>
<dbReference type="Gene3D" id="3.10.180.10">
    <property type="entry name" value="2,3-Dihydroxybiphenyl 1,2-Dioxygenase, domain 1"/>
    <property type="match status" value="1"/>
</dbReference>
<accession>A0A366H7R6</accession>
<dbReference type="SUPFAM" id="SSF54593">
    <property type="entry name" value="Glyoxalase/Bleomycin resistance protein/Dihydroxybiphenyl dioxygenase"/>
    <property type="match status" value="1"/>
</dbReference>
<gene>
    <name evidence="2" type="ORF">DES53_113160</name>
</gene>
<dbReference type="RefSeq" id="WP_113961469.1">
    <property type="nucleotide sequence ID" value="NZ_QNRR01000013.1"/>
</dbReference>